<evidence type="ECO:0000313" key="1">
    <source>
        <dbReference type="EMBL" id="KAA5532669.1"/>
    </source>
</evidence>
<dbReference type="RefSeq" id="WP_150034241.1">
    <property type="nucleotide sequence ID" value="NZ_VWSH01000004.1"/>
</dbReference>
<reference evidence="1 2" key="1">
    <citation type="submission" date="2019-09" db="EMBL/GenBank/DDBJ databases">
        <title>Genome sequence and assembly of Taibaiella sp.</title>
        <authorList>
            <person name="Chhetri G."/>
        </authorList>
    </citation>
    <scope>NUCLEOTIDE SEQUENCE [LARGE SCALE GENOMIC DNA]</scope>
    <source>
        <strain evidence="1 2">KVB11</strain>
    </source>
</reference>
<protein>
    <recommendedName>
        <fullName evidence="3">ParB/Sulfiredoxin domain-containing protein</fullName>
    </recommendedName>
</protein>
<name>A0A5M6CHV2_9BACT</name>
<evidence type="ECO:0008006" key="3">
    <source>
        <dbReference type="Google" id="ProtNLM"/>
    </source>
</evidence>
<dbReference type="Proteomes" id="UP000323632">
    <property type="component" value="Unassembled WGS sequence"/>
</dbReference>
<evidence type="ECO:0000313" key="2">
    <source>
        <dbReference type="Proteomes" id="UP000323632"/>
    </source>
</evidence>
<accession>A0A5M6CHV2</accession>
<gene>
    <name evidence="1" type="ORF">F0919_17975</name>
</gene>
<dbReference type="EMBL" id="VWSH01000004">
    <property type="protein sequence ID" value="KAA5532669.1"/>
    <property type="molecule type" value="Genomic_DNA"/>
</dbReference>
<dbReference type="AlphaFoldDB" id="A0A5M6CHV2"/>
<comment type="caution">
    <text evidence="1">The sequence shown here is derived from an EMBL/GenBank/DDBJ whole genome shotgun (WGS) entry which is preliminary data.</text>
</comment>
<organism evidence="1 2">
    <name type="scientific">Taibaiella lutea</name>
    <dbReference type="NCBI Taxonomy" id="2608001"/>
    <lineage>
        <taxon>Bacteria</taxon>
        <taxon>Pseudomonadati</taxon>
        <taxon>Bacteroidota</taxon>
        <taxon>Chitinophagia</taxon>
        <taxon>Chitinophagales</taxon>
        <taxon>Chitinophagaceae</taxon>
        <taxon>Taibaiella</taxon>
    </lineage>
</organism>
<proteinExistence type="predicted"/>
<sequence length="208" mass="23759">MKNKNTIKSRIIRTENINWKQLKFIQQDGFKEHTAVNKSKLKESLVANGFADAFNVWQDENNDIWCLDGYHRKHDLEELECEGISVPEKLPALFIDCNDKAEAAALVLVFSSRYAKITLEGMQAFMNIYDLQINSEIFNSINLSEIEQFEMLQTLPIPEELTAVGKEKPATIKITFSNPRQLEAAMPMISSLLEEFPESFYSVSCGEI</sequence>
<keyword evidence="2" id="KW-1185">Reference proteome</keyword>